<organism evidence="5 6">
    <name type="scientific">Modicisalibacter xianhensis</name>
    <dbReference type="NCBI Taxonomy" id="442341"/>
    <lineage>
        <taxon>Bacteria</taxon>
        <taxon>Pseudomonadati</taxon>
        <taxon>Pseudomonadota</taxon>
        <taxon>Gammaproteobacteria</taxon>
        <taxon>Oceanospirillales</taxon>
        <taxon>Halomonadaceae</taxon>
        <taxon>Modicisalibacter</taxon>
    </lineage>
</organism>
<dbReference type="GO" id="GO:0006259">
    <property type="term" value="P:DNA metabolic process"/>
    <property type="evidence" value="ECO:0007669"/>
    <property type="project" value="UniProtKB-ARBA"/>
</dbReference>
<dbReference type="Pfam" id="PF00929">
    <property type="entry name" value="RNase_T"/>
    <property type="match status" value="1"/>
</dbReference>
<reference evidence="5 6" key="1">
    <citation type="submission" date="2016-10" db="EMBL/GenBank/DDBJ databases">
        <authorList>
            <person name="de Groot N.N."/>
        </authorList>
    </citation>
    <scope>NUCLEOTIDE SEQUENCE [LARGE SCALE GENOMIC DNA]</scope>
    <source>
        <strain evidence="5 6">CGMCC 1.6848</strain>
    </source>
</reference>
<dbReference type="Gene3D" id="3.30.420.10">
    <property type="entry name" value="Ribonuclease H-like superfamily/Ribonuclease H"/>
    <property type="match status" value="1"/>
</dbReference>
<dbReference type="EMBL" id="FOPY01000003">
    <property type="protein sequence ID" value="SFH39169.1"/>
    <property type="molecule type" value="Genomic_DNA"/>
</dbReference>
<keyword evidence="1" id="KW-0540">Nuclease</keyword>
<keyword evidence="3" id="KW-0269">Exonuclease</keyword>
<dbReference type="GO" id="GO:0005829">
    <property type="term" value="C:cytosol"/>
    <property type="evidence" value="ECO:0007669"/>
    <property type="project" value="TreeGrafter"/>
</dbReference>
<keyword evidence="6" id="KW-1185">Reference proteome</keyword>
<dbReference type="SMART" id="SM00479">
    <property type="entry name" value="EXOIII"/>
    <property type="match status" value="1"/>
</dbReference>
<gene>
    <name evidence="5" type="ORF">SAMN04487959_103238</name>
</gene>
<dbReference type="PANTHER" id="PTHR30231">
    <property type="entry name" value="DNA POLYMERASE III SUBUNIT EPSILON"/>
    <property type="match status" value="1"/>
</dbReference>
<dbReference type="Proteomes" id="UP000199040">
    <property type="component" value="Unassembled WGS sequence"/>
</dbReference>
<evidence type="ECO:0000256" key="3">
    <source>
        <dbReference type="ARBA" id="ARBA00022839"/>
    </source>
</evidence>
<dbReference type="RefSeq" id="WP_092844190.1">
    <property type="nucleotide sequence ID" value="NZ_FOPY01000003.1"/>
</dbReference>
<accession>A0A1I2ZNT9</accession>
<sequence length="240" mass="27062">MLSFRLDNSQQRSWPDYLAERAAVAHDPRLQRFFSTGCPAPDTPIGEAPLLALDMETTGLDANRHAIVSIGLVPFTLQRITPGASRYWVLKPPRPLTESSIAYHHITHSEIDRAPDLSDIAEELLEAMAGRLIVAHYYRLERSFLDSAFEARLGEGLRFPMLDTMVLEAKRYRHSWRARLASWVGKPQASIRLQDSRDRYGLPAYTSHHALTDALATAELLQAQIAYHHSPQTPIGSLWV</sequence>
<dbReference type="SUPFAM" id="SSF53098">
    <property type="entry name" value="Ribonuclease H-like"/>
    <property type="match status" value="1"/>
</dbReference>
<dbReference type="InterPro" id="IPR036397">
    <property type="entry name" value="RNaseH_sf"/>
</dbReference>
<dbReference type="InterPro" id="IPR012337">
    <property type="entry name" value="RNaseH-like_sf"/>
</dbReference>
<dbReference type="InterPro" id="IPR013520">
    <property type="entry name" value="Ribonucl_H"/>
</dbReference>
<dbReference type="STRING" id="442341.SAMN04487959_103238"/>
<dbReference type="AlphaFoldDB" id="A0A1I2ZNT9"/>
<protein>
    <submittedName>
        <fullName evidence="5">DNA polymerase-3 subunit epsilon</fullName>
    </submittedName>
</protein>
<evidence type="ECO:0000259" key="4">
    <source>
        <dbReference type="SMART" id="SM00479"/>
    </source>
</evidence>
<dbReference type="NCBIfam" id="NF006602">
    <property type="entry name" value="PRK09146.1"/>
    <property type="match status" value="1"/>
</dbReference>
<dbReference type="CDD" id="cd06127">
    <property type="entry name" value="DEDDh"/>
    <property type="match status" value="1"/>
</dbReference>
<feature type="domain" description="Exonuclease" evidence="4">
    <location>
        <begin position="49"/>
        <end position="230"/>
    </location>
</feature>
<evidence type="ECO:0000256" key="1">
    <source>
        <dbReference type="ARBA" id="ARBA00022722"/>
    </source>
</evidence>
<dbReference type="GO" id="GO:0003676">
    <property type="term" value="F:nucleic acid binding"/>
    <property type="evidence" value="ECO:0007669"/>
    <property type="project" value="InterPro"/>
</dbReference>
<dbReference type="PANTHER" id="PTHR30231:SF4">
    <property type="entry name" value="PROTEIN NEN2"/>
    <property type="match status" value="1"/>
</dbReference>
<name>A0A1I2ZNT9_9GAMM</name>
<evidence type="ECO:0000313" key="6">
    <source>
        <dbReference type="Proteomes" id="UP000199040"/>
    </source>
</evidence>
<keyword evidence="2" id="KW-0378">Hydrolase</keyword>
<evidence type="ECO:0000256" key="2">
    <source>
        <dbReference type="ARBA" id="ARBA00022801"/>
    </source>
</evidence>
<dbReference type="GO" id="GO:0008408">
    <property type="term" value="F:3'-5' exonuclease activity"/>
    <property type="evidence" value="ECO:0007669"/>
    <property type="project" value="TreeGrafter"/>
</dbReference>
<proteinExistence type="predicted"/>
<evidence type="ECO:0000313" key="5">
    <source>
        <dbReference type="EMBL" id="SFH39169.1"/>
    </source>
</evidence>